<evidence type="ECO:0000256" key="1">
    <source>
        <dbReference type="ARBA" id="ARBA00023015"/>
    </source>
</evidence>
<dbReference type="InterPro" id="IPR005471">
    <property type="entry name" value="Tscrpt_reg_IclR_N"/>
</dbReference>
<dbReference type="RefSeq" id="WP_264942102.1">
    <property type="nucleotide sequence ID" value="NZ_JAPDRA010000001.1"/>
</dbReference>
<feature type="domain" description="IclR-ED" evidence="5">
    <location>
        <begin position="69"/>
        <end position="226"/>
    </location>
</feature>
<name>A0ABW3H2J0_9SPHN</name>
<proteinExistence type="predicted"/>
<keyword evidence="1" id="KW-0805">Transcription regulation</keyword>
<protein>
    <submittedName>
        <fullName evidence="6">IclR family transcriptional regulator</fullName>
    </submittedName>
</protein>
<evidence type="ECO:0000259" key="5">
    <source>
        <dbReference type="PROSITE" id="PS51078"/>
    </source>
</evidence>
<evidence type="ECO:0000259" key="4">
    <source>
        <dbReference type="PROSITE" id="PS51077"/>
    </source>
</evidence>
<evidence type="ECO:0000313" key="6">
    <source>
        <dbReference type="EMBL" id="MFD0945665.1"/>
    </source>
</evidence>
<dbReference type="PANTHER" id="PTHR30136:SF39">
    <property type="entry name" value="TRANSCRIPTIONAL REGULATORY PROTEIN"/>
    <property type="match status" value="1"/>
</dbReference>
<keyword evidence="3" id="KW-0804">Transcription</keyword>
<dbReference type="SUPFAM" id="SSF46785">
    <property type="entry name" value="Winged helix' DNA-binding domain"/>
    <property type="match status" value="1"/>
</dbReference>
<evidence type="ECO:0000313" key="7">
    <source>
        <dbReference type="Proteomes" id="UP001596977"/>
    </source>
</evidence>
<dbReference type="PROSITE" id="PS51078">
    <property type="entry name" value="ICLR_ED"/>
    <property type="match status" value="1"/>
</dbReference>
<dbReference type="SMART" id="SM00346">
    <property type="entry name" value="HTH_ICLR"/>
    <property type="match status" value="1"/>
</dbReference>
<sequence length="237" mass="26015">MTSKGGVAAVDRAFDILHAFHRDKPVLTLAEISRSTGLYKSTILRLMGSLEKYGFIWQRADGSYQLGPGLLGLASIFQDSFDLREFVEPTLEELVSATNEGATFFIRDGDQQICLFRIDGRHTIRDYNIRLGDRQPLNNGAASTIFRRFEADPAAPLEPATFVTESFGSVEPEMAALAAPIFRNNHALIGVITLSGPIVRFTADYVAKIRPLLMDASVRLSIRLGDRPGHFAALTAG</sequence>
<accession>A0ABW3H2J0</accession>
<dbReference type="InterPro" id="IPR014757">
    <property type="entry name" value="Tscrpt_reg_IclR_C"/>
</dbReference>
<keyword evidence="7" id="KW-1185">Reference proteome</keyword>
<reference evidence="7" key="1">
    <citation type="journal article" date="2019" name="Int. J. Syst. Evol. Microbiol.">
        <title>The Global Catalogue of Microorganisms (GCM) 10K type strain sequencing project: providing services to taxonomists for standard genome sequencing and annotation.</title>
        <authorList>
            <consortium name="The Broad Institute Genomics Platform"/>
            <consortium name="The Broad Institute Genome Sequencing Center for Infectious Disease"/>
            <person name="Wu L."/>
            <person name="Ma J."/>
        </authorList>
    </citation>
    <scope>NUCLEOTIDE SEQUENCE [LARGE SCALE GENOMIC DNA]</scope>
    <source>
        <strain evidence="7">CCUG 62982</strain>
    </source>
</reference>
<dbReference type="InterPro" id="IPR029016">
    <property type="entry name" value="GAF-like_dom_sf"/>
</dbReference>
<dbReference type="PANTHER" id="PTHR30136">
    <property type="entry name" value="HELIX-TURN-HELIX TRANSCRIPTIONAL REGULATOR, ICLR FAMILY"/>
    <property type="match status" value="1"/>
</dbReference>
<dbReference type="SUPFAM" id="SSF55781">
    <property type="entry name" value="GAF domain-like"/>
    <property type="match status" value="1"/>
</dbReference>
<evidence type="ECO:0000256" key="3">
    <source>
        <dbReference type="ARBA" id="ARBA00023163"/>
    </source>
</evidence>
<dbReference type="Pfam" id="PF09339">
    <property type="entry name" value="HTH_IclR"/>
    <property type="match status" value="1"/>
</dbReference>
<dbReference type="InterPro" id="IPR036390">
    <property type="entry name" value="WH_DNA-bd_sf"/>
</dbReference>
<comment type="caution">
    <text evidence="6">The sequence shown here is derived from an EMBL/GenBank/DDBJ whole genome shotgun (WGS) entry which is preliminary data.</text>
</comment>
<evidence type="ECO:0000256" key="2">
    <source>
        <dbReference type="ARBA" id="ARBA00023125"/>
    </source>
</evidence>
<dbReference type="PROSITE" id="PS51077">
    <property type="entry name" value="HTH_ICLR"/>
    <property type="match status" value="1"/>
</dbReference>
<gene>
    <name evidence="6" type="ORF">ACFQ1E_04880</name>
</gene>
<organism evidence="6 7">
    <name type="scientific">Sphingomonas canadensis</name>
    <dbReference type="NCBI Taxonomy" id="1219257"/>
    <lineage>
        <taxon>Bacteria</taxon>
        <taxon>Pseudomonadati</taxon>
        <taxon>Pseudomonadota</taxon>
        <taxon>Alphaproteobacteria</taxon>
        <taxon>Sphingomonadales</taxon>
        <taxon>Sphingomonadaceae</taxon>
        <taxon>Sphingomonas</taxon>
    </lineage>
</organism>
<dbReference type="EMBL" id="JBHTJG010000001">
    <property type="protein sequence ID" value="MFD0945665.1"/>
    <property type="molecule type" value="Genomic_DNA"/>
</dbReference>
<dbReference type="Gene3D" id="1.10.10.10">
    <property type="entry name" value="Winged helix-like DNA-binding domain superfamily/Winged helix DNA-binding domain"/>
    <property type="match status" value="1"/>
</dbReference>
<dbReference type="Proteomes" id="UP001596977">
    <property type="component" value="Unassembled WGS sequence"/>
</dbReference>
<dbReference type="InterPro" id="IPR050707">
    <property type="entry name" value="HTH_MetabolicPath_Reg"/>
</dbReference>
<dbReference type="InterPro" id="IPR036388">
    <property type="entry name" value="WH-like_DNA-bd_sf"/>
</dbReference>
<feature type="domain" description="HTH iclR-type" evidence="4">
    <location>
        <begin position="7"/>
        <end position="68"/>
    </location>
</feature>
<keyword evidence="2" id="KW-0238">DNA-binding</keyword>
<dbReference type="Gene3D" id="3.30.450.40">
    <property type="match status" value="2"/>
</dbReference>